<accession>W7FKV2</accession>
<dbReference type="Proteomes" id="UP000030666">
    <property type="component" value="Unassembled WGS sequence"/>
</dbReference>
<evidence type="ECO:0000313" key="2">
    <source>
        <dbReference type="EMBL" id="EUT87969.1"/>
    </source>
</evidence>
<keyword evidence="1" id="KW-0472">Membrane</keyword>
<proteinExistence type="predicted"/>
<evidence type="ECO:0000256" key="1">
    <source>
        <dbReference type="SAM" id="Phobius"/>
    </source>
</evidence>
<dbReference type="NCBIfam" id="TIGR01477">
    <property type="entry name" value="RIFIN"/>
    <property type="match status" value="1"/>
</dbReference>
<organism evidence="2">
    <name type="scientific">Plasmodium falciparum Santa Lucia</name>
    <dbReference type="NCBI Taxonomy" id="478859"/>
    <lineage>
        <taxon>Eukaryota</taxon>
        <taxon>Sar</taxon>
        <taxon>Alveolata</taxon>
        <taxon>Apicomplexa</taxon>
        <taxon>Aconoidasida</taxon>
        <taxon>Haemosporida</taxon>
        <taxon>Plasmodiidae</taxon>
        <taxon>Plasmodium</taxon>
        <taxon>Plasmodium (Laverania)</taxon>
    </lineage>
</organism>
<keyword evidence="1" id="KW-1133">Transmembrane helix</keyword>
<name>W7FKV2_PLAFA</name>
<keyword evidence="1" id="KW-0812">Transmembrane</keyword>
<sequence length="371" mass="40948">MKDHYINILLFALPLNILVYNQRNYYITPRHTETNRSLCECELYSPTNYDSDPEMKRVMQQFVDRTTQRFHEYDERMKTTLQECKEKCDKEIQKIILKDKLEKELMDKFATLQTDIQNDAIPTCVCEKSLADKTEKFCLNCGVQLGGGVLQASGLLGGIGQLGLDAWKAAALVTAKELAEKAGAAAGIKAADIAGANVLVEVIKLAFRIDISGSGSLGSFIKGKTYTQTALISEFINSQYKTKCFSLSVAAEADQPFCSIIQRASLAQGNIAAEDSSYAAIVAEVNRIVTKATSTAEKASKTAIERVTTSFTSKNTGAVNVTYASSQTAIIASIVAILIIVLVMVIVYLILRYRRKKKMKKKLAYIKLIKE</sequence>
<dbReference type="Pfam" id="PF02009">
    <property type="entry name" value="RIFIN"/>
    <property type="match status" value="1"/>
</dbReference>
<evidence type="ECO:0008006" key="3">
    <source>
        <dbReference type="Google" id="ProtNLM"/>
    </source>
</evidence>
<dbReference type="EMBL" id="KE123489">
    <property type="protein sequence ID" value="EUT87969.1"/>
    <property type="molecule type" value="Genomic_DNA"/>
</dbReference>
<protein>
    <recommendedName>
        <fullName evidence="3">Surface antigen</fullName>
    </recommendedName>
</protein>
<dbReference type="AlphaFoldDB" id="W7FKV2"/>
<reference evidence="2" key="1">
    <citation type="submission" date="2013-02" db="EMBL/GenBank/DDBJ databases">
        <title>The Genome Sequence of Plasmodium falciparum Santa Lucia.</title>
        <authorList>
            <consortium name="The Broad Institute Genome Sequencing Platform"/>
            <consortium name="The Broad Institute Genome Sequencing Center for Infectious Disease"/>
            <person name="Neafsey D."/>
            <person name="Cheeseman I."/>
            <person name="Volkman S."/>
            <person name="Adams J."/>
            <person name="Walker B."/>
            <person name="Young S.K."/>
            <person name="Zeng Q."/>
            <person name="Gargeya S."/>
            <person name="Fitzgerald M."/>
            <person name="Haas B."/>
            <person name="Abouelleil A."/>
            <person name="Alvarado L."/>
            <person name="Arachchi H.M."/>
            <person name="Berlin A.M."/>
            <person name="Chapman S.B."/>
            <person name="Dewar J."/>
            <person name="Goldberg J."/>
            <person name="Griggs A."/>
            <person name="Gujja S."/>
            <person name="Hansen M."/>
            <person name="Howarth C."/>
            <person name="Imamovic A."/>
            <person name="Larimer J."/>
            <person name="McCowan C."/>
            <person name="Murphy C."/>
            <person name="Neiman D."/>
            <person name="Pearson M."/>
            <person name="Priest M."/>
            <person name="Roberts A."/>
            <person name="Saif S."/>
            <person name="Shea T."/>
            <person name="Sisk P."/>
            <person name="Sykes S."/>
            <person name="Wortman J."/>
            <person name="Nusbaum C."/>
            <person name="Birren B."/>
        </authorList>
    </citation>
    <scope>NUCLEOTIDE SEQUENCE [LARGE SCALE GENOMIC DNA]</scope>
    <source>
        <strain evidence="2">Santa Lucia</strain>
    </source>
</reference>
<dbReference type="InterPro" id="IPR006373">
    <property type="entry name" value="VSA_Rifin"/>
</dbReference>
<gene>
    <name evidence="2" type="ORF">PFAG_01872</name>
</gene>
<feature type="transmembrane region" description="Helical" evidence="1">
    <location>
        <begin position="329"/>
        <end position="351"/>
    </location>
</feature>